<protein>
    <recommendedName>
        <fullName evidence="2">Myb/SANT-like DNA-binding domain-containing protein</fullName>
    </recommendedName>
</protein>
<dbReference type="Proteomes" id="UP000031443">
    <property type="component" value="Unassembled WGS sequence"/>
</dbReference>
<name>M7BPC2_CHEMY</name>
<proteinExistence type="predicted"/>
<keyword evidence="4" id="KW-1185">Reference proteome</keyword>
<reference evidence="4" key="1">
    <citation type="journal article" date="2013" name="Nat. Genet.">
        <title>The draft genomes of soft-shell turtle and green sea turtle yield insights into the development and evolution of the turtle-specific body plan.</title>
        <authorList>
            <person name="Wang Z."/>
            <person name="Pascual-Anaya J."/>
            <person name="Zadissa A."/>
            <person name="Li W."/>
            <person name="Niimura Y."/>
            <person name="Huang Z."/>
            <person name="Li C."/>
            <person name="White S."/>
            <person name="Xiong Z."/>
            <person name="Fang D."/>
            <person name="Wang B."/>
            <person name="Ming Y."/>
            <person name="Chen Y."/>
            <person name="Zheng Y."/>
            <person name="Kuraku S."/>
            <person name="Pignatelli M."/>
            <person name="Herrero J."/>
            <person name="Beal K."/>
            <person name="Nozawa M."/>
            <person name="Li Q."/>
            <person name="Wang J."/>
            <person name="Zhang H."/>
            <person name="Yu L."/>
            <person name="Shigenobu S."/>
            <person name="Wang J."/>
            <person name="Liu J."/>
            <person name="Flicek P."/>
            <person name="Searle S."/>
            <person name="Wang J."/>
            <person name="Kuratani S."/>
            <person name="Yin Y."/>
            <person name="Aken B."/>
            <person name="Zhang G."/>
            <person name="Irie N."/>
        </authorList>
    </citation>
    <scope>NUCLEOTIDE SEQUENCE [LARGE SCALE GENOMIC DNA]</scope>
</reference>
<evidence type="ECO:0000259" key="2">
    <source>
        <dbReference type="Pfam" id="PF13837"/>
    </source>
</evidence>
<sequence length="219" mass="23807">MNPCWQNFIRKDEMPKYLKKSPSMKDRGYNMDPQQFHVKIKELRQAYQKTREANGHSSSEPQTCRFHDELHAILGGADTTTPTLCFDSVQGVGGNTEAGFGGEEDEEEEVVDSSQQGSGETDFPNSQDLFITLDLDPVPPKPTQGGLPDPEGGEGTAGFSPTASSFSPAGGVGAATDPRLRITVLDHAEFVGSKAETLKRLANNRNDCQILRTKIFTGS</sequence>
<evidence type="ECO:0000313" key="3">
    <source>
        <dbReference type="EMBL" id="EMP37565.1"/>
    </source>
</evidence>
<accession>M7BPC2</accession>
<dbReference type="AlphaFoldDB" id="M7BPC2"/>
<evidence type="ECO:0000313" key="4">
    <source>
        <dbReference type="Proteomes" id="UP000031443"/>
    </source>
</evidence>
<gene>
    <name evidence="3" type="ORF">UY3_05230</name>
</gene>
<feature type="domain" description="Myb/SANT-like DNA-binding" evidence="2">
    <location>
        <begin position="17"/>
        <end position="73"/>
    </location>
</feature>
<dbReference type="InterPro" id="IPR044822">
    <property type="entry name" value="Myb_DNA-bind_4"/>
</dbReference>
<evidence type="ECO:0000256" key="1">
    <source>
        <dbReference type="SAM" id="MobiDB-lite"/>
    </source>
</evidence>
<dbReference type="EMBL" id="KB521805">
    <property type="protein sequence ID" value="EMP37565.1"/>
    <property type="molecule type" value="Genomic_DNA"/>
</dbReference>
<feature type="region of interest" description="Disordered" evidence="1">
    <location>
        <begin position="95"/>
        <end position="175"/>
    </location>
</feature>
<organism evidence="3 4">
    <name type="scientific">Chelonia mydas</name>
    <name type="common">Green sea-turtle</name>
    <name type="synonym">Chelonia agassizi</name>
    <dbReference type="NCBI Taxonomy" id="8469"/>
    <lineage>
        <taxon>Eukaryota</taxon>
        <taxon>Metazoa</taxon>
        <taxon>Chordata</taxon>
        <taxon>Craniata</taxon>
        <taxon>Vertebrata</taxon>
        <taxon>Euteleostomi</taxon>
        <taxon>Archelosauria</taxon>
        <taxon>Testudinata</taxon>
        <taxon>Testudines</taxon>
        <taxon>Cryptodira</taxon>
        <taxon>Durocryptodira</taxon>
        <taxon>Americhelydia</taxon>
        <taxon>Chelonioidea</taxon>
        <taxon>Cheloniidae</taxon>
        <taxon>Chelonia</taxon>
    </lineage>
</organism>
<dbReference type="Pfam" id="PF13837">
    <property type="entry name" value="Myb_DNA-bind_4"/>
    <property type="match status" value="1"/>
</dbReference>
<feature type="compositionally biased region" description="Acidic residues" evidence="1">
    <location>
        <begin position="102"/>
        <end position="111"/>
    </location>
</feature>